<dbReference type="EMBL" id="BOMY01000035">
    <property type="protein sequence ID" value="GIF22808.1"/>
    <property type="molecule type" value="Genomic_DNA"/>
</dbReference>
<evidence type="ECO:0000256" key="1">
    <source>
        <dbReference type="SAM" id="MobiDB-lite"/>
    </source>
</evidence>
<evidence type="ECO:0000259" key="3">
    <source>
        <dbReference type="PROSITE" id="PS50022"/>
    </source>
</evidence>
<dbReference type="SUPFAM" id="SSF49785">
    <property type="entry name" value="Galactose-binding domain-like"/>
    <property type="match status" value="2"/>
</dbReference>
<dbReference type="InterPro" id="IPR021798">
    <property type="entry name" value="AftD_N"/>
</dbReference>
<evidence type="ECO:0000313" key="4">
    <source>
        <dbReference type="EMBL" id="GIF22808.1"/>
    </source>
</evidence>
<feature type="transmembrane region" description="Helical" evidence="2">
    <location>
        <begin position="1260"/>
        <end position="1280"/>
    </location>
</feature>
<dbReference type="Pfam" id="PF24607">
    <property type="entry name" value="CBM_AftD"/>
    <property type="match status" value="1"/>
</dbReference>
<feature type="transmembrane region" description="Helical" evidence="2">
    <location>
        <begin position="1313"/>
        <end position="1346"/>
    </location>
</feature>
<dbReference type="Gene3D" id="2.60.120.260">
    <property type="entry name" value="Galactose-binding domain-like"/>
    <property type="match status" value="2"/>
</dbReference>
<dbReference type="GO" id="GO:0016740">
    <property type="term" value="F:transferase activity"/>
    <property type="evidence" value="ECO:0007669"/>
    <property type="project" value="InterPro"/>
</dbReference>
<dbReference type="InterPro" id="IPR008979">
    <property type="entry name" value="Galactose-bd-like_sf"/>
</dbReference>
<keyword evidence="2" id="KW-0472">Membrane</keyword>
<evidence type="ECO:0000313" key="5">
    <source>
        <dbReference type="Proteomes" id="UP000623608"/>
    </source>
</evidence>
<gene>
    <name evidence="4" type="ORF">Ate02nite_55380</name>
</gene>
<feature type="transmembrane region" description="Helical" evidence="2">
    <location>
        <begin position="211"/>
        <end position="231"/>
    </location>
</feature>
<feature type="compositionally biased region" description="Low complexity" evidence="1">
    <location>
        <begin position="1424"/>
        <end position="1442"/>
    </location>
</feature>
<proteinExistence type="predicted"/>
<sequence>MISTVVWRLRVATVCVLLTALSFWQQPGWIAPDTKVDLVVAPGAWLARALHAWDPAGNFGQMQNQAYGYLWPMGPFFALGKLAGVPEWAVQRLWWALLLCVAFTGVVVLAGRLGIGTPTARLVGGVVFALSPRILSEIGAVSVEAWPSAMAPWVLIPLVGPFIRRAPVRAVALSALAVATAGGVNATAVLAVLPLPVLWLLTVRRSLRLTVGWGIAVFCATAWWVVPLLVLGRYSPPFLSYIETAATTTSTTDVVSAVRGASHWLAYLGGAYGPGWPAGWRLAVEPGLVVATMVLAGLGLAGLARRGMPHRRFLIAGALLGVALVGLGHLSTVPGFGAGALHTWLDGGGAPLRNLHKFDVLVRLPLALGLVHLVGIVLRAAARSGPAVLAPGAEPGHPAAGPGAGRPAVVRSGLGYLRAGVVAVAAGVALVVAAGPALSGGLPGAGKFSEVPAYWRTAAAWLDVHAGAGRTLVVPGARFPSYLWGAPGDEMVQPLLSTGWAVRNSNPLVPPATVRLLDTVESVLAGGQGAPGLAALLSRSGVRYLLVRADLDTGRTDSLRQVTVRAALAGSPGLRPVATFGPSVGGQAAGFHVDRGLDVPVPALQVYEVTGAAAPVGAYDLGDVRTVAGGPESLLELADAGQLSAAPTVLAADQPAGLTTGGTVVTDGQRRREVAFGQARDNASATMTAGEPWRLAQPAHDYTATDGTRWQTVARYLGVQGVTASSSYSQPLVLSGNRPEHLPYAAIDGDPATTWRSAPGTFAVGQWLTVTLDQPRRISQVRLTFDRGADAIPTRIVVRAGNERHEVLVGDGTVTVPLDGWFAVSSVTVEIAAVWSVRVGYGGVGIAELALPGVTAQRTLVLPGSTRGALTPVAMSNRAPAPTVLLSAAPSVPSCFFLDVAYCAAAAARGSEDGAVLDRMVPWSLPGDYAVRLWARPRAGPAVDGALDRAIAGPDTPWVTASSTGVADPAARAGVVVDGNPDSVWYAGEEDRTPWLRLDWASPRTVSRLRITLPLRAAAAAPWAVTVQSDSGSRSSSVGADGWVTLDPPVRTDDLTILFGGAPDVASFDPYGNRFERLPIGVGEITVESSRGQSGPAGGAGTVVRLPCGSGPTLDIGGRKIRTSFTATVSDLLERRELPMRLCGTDRLRPAGSLRVVATGSAAAEPTRLVLLPASGGTAATPVDSVLNIDRWDPDARRVTLAPWGSARVLVLRENTNAGWQARIDGRTLQPLVVDGWQQAWIVPAGASGAVTISFAPDRIYRVGLIGGAVLALAVLLAALPFRRRRAAPAGGESVALGDEERVVPSRRRDIPLVLLGGLFLVVAGGYAAAAVALFGILAVVVLSAVARAAPVMQQRAFLRAVLLVERWAPVALFAFACLLSLRAPFPHSAPGPQLAGVAALAALWLGTLPLARGTGAPSTSDVAAETGATPTTPASAFAARTVATSEAPNSADPATAGVGSAGEGGSGSGRAAAERG</sequence>
<feature type="domain" description="F5/8 type C" evidence="3">
    <location>
        <begin position="939"/>
        <end position="1046"/>
    </location>
</feature>
<feature type="transmembrane region" description="Helical" evidence="2">
    <location>
        <begin position="360"/>
        <end position="378"/>
    </location>
</feature>
<dbReference type="Pfam" id="PF00754">
    <property type="entry name" value="F5_F8_type_C"/>
    <property type="match status" value="1"/>
</dbReference>
<accession>A0A919NQI7</accession>
<feature type="compositionally biased region" description="Gly residues" evidence="1">
    <location>
        <begin position="1460"/>
        <end position="1469"/>
    </location>
</feature>
<dbReference type="PROSITE" id="PS50022">
    <property type="entry name" value="FA58C_3"/>
    <property type="match status" value="1"/>
</dbReference>
<dbReference type="InterPro" id="IPR000421">
    <property type="entry name" value="FA58C"/>
</dbReference>
<feature type="region of interest" description="Disordered" evidence="1">
    <location>
        <begin position="1420"/>
        <end position="1477"/>
    </location>
</feature>
<feature type="transmembrane region" description="Helical" evidence="2">
    <location>
        <begin position="313"/>
        <end position="340"/>
    </location>
</feature>
<feature type="transmembrane region" description="Helical" evidence="2">
    <location>
        <begin position="93"/>
        <end position="115"/>
    </location>
</feature>
<dbReference type="Proteomes" id="UP000623608">
    <property type="component" value="Unassembled WGS sequence"/>
</dbReference>
<feature type="transmembrane region" description="Helical" evidence="2">
    <location>
        <begin position="278"/>
        <end position="301"/>
    </location>
</feature>
<protein>
    <submittedName>
        <fullName evidence="4">Coagulation factor 5/8 type</fullName>
    </submittedName>
</protein>
<feature type="transmembrane region" description="Helical" evidence="2">
    <location>
        <begin position="416"/>
        <end position="438"/>
    </location>
</feature>
<dbReference type="Pfam" id="PF11847">
    <property type="entry name" value="GT-C_AftD"/>
    <property type="match status" value="1"/>
</dbReference>
<reference evidence="4" key="1">
    <citation type="submission" date="2021-01" db="EMBL/GenBank/DDBJ databases">
        <title>Whole genome shotgun sequence of Actinoplanes tereljensis NBRC 105297.</title>
        <authorList>
            <person name="Komaki H."/>
            <person name="Tamura T."/>
        </authorList>
    </citation>
    <scope>NUCLEOTIDE SEQUENCE</scope>
    <source>
        <strain evidence="4">NBRC 105297</strain>
    </source>
</reference>
<organism evidence="4 5">
    <name type="scientific">Paractinoplanes tereljensis</name>
    <dbReference type="NCBI Taxonomy" id="571912"/>
    <lineage>
        <taxon>Bacteria</taxon>
        <taxon>Bacillati</taxon>
        <taxon>Actinomycetota</taxon>
        <taxon>Actinomycetes</taxon>
        <taxon>Micromonosporales</taxon>
        <taxon>Micromonosporaceae</taxon>
        <taxon>Paractinoplanes</taxon>
    </lineage>
</organism>
<feature type="transmembrane region" description="Helical" evidence="2">
    <location>
        <begin position="7"/>
        <end position="24"/>
    </location>
</feature>
<keyword evidence="5" id="KW-1185">Reference proteome</keyword>
<name>A0A919NQI7_9ACTN</name>
<feature type="transmembrane region" description="Helical" evidence="2">
    <location>
        <begin position="170"/>
        <end position="199"/>
    </location>
</feature>
<evidence type="ECO:0000256" key="2">
    <source>
        <dbReference type="SAM" id="Phobius"/>
    </source>
</evidence>
<keyword evidence="2" id="KW-0812">Transmembrane</keyword>
<dbReference type="InterPro" id="IPR056997">
    <property type="entry name" value="CBM_AftD"/>
</dbReference>
<comment type="caution">
    <text evidence="4">The sequence shown here is derived from an EMBL/GenBank/DDBJ whole genome shotgun (WGS) entry which is preliminary data.</text>
</comment>
<keyword evidence="2" id="KW-1133">Transmembrane helix</keyword>